<dbReference type="EMBL" id="JAUKUA010000005">
    <property type="protein sequence ID" value="KAK0711922.1"/>
    <property type="molecule type" value="Genomic_DNA"/>
</dbReference>
<evidence type="ECO:0000313" key="1">
    <source>
        <dbReference type="EMBL" id="KAK0711922.1"/>
    </source>
</evidence>
<comment type="caution">
    <text evidence="1">The sequence shown here is derived from an EMBL/GenBank/DDBJ whole genome shotgun (WGS) entry which is preliminary data.</text>
</comment>
<organism evidence="1 2">
    <name type="scientific">Lasiosphaeris hirsuta</name>
    <dbReference type="NCBI Taxonomy" id="260670"/>
    <lineage>
        <taxon>Eukaryota</taxon>
        <taxon>Fungi</taxon>
        <taxon>Dikarya</taxon>
        <taxon>Ascomycota</taxon>
        <taxon>Pezizomycotina</taxon>
        <taxon>Sordariomycetes</taxon>
        <taxon>Sordariomycetidae</taxon>
        <taxon>Sordariales</taxon>
        <taxon>Lasiosphaeriaceae</taxon>
        <taxon>Lasiosphaeris</taxon>
    </lineage>
</organism>
<accession>A0AA40DSP9</accession>
<proteinExistence type="predicted"/>
<keyword evidence="2" id="KW-1185">Reference proteome</keyword>
<reference evidence="1" key="1">
    <citation type="submission" date="2023-06" db="EMBL/GenBank/DDBJ databases">
        <title>Genome-scale phylogeny and comparative genomics of the fungal order Sordariales.</title>
        <authorList>
            <consortium name="Lawrence Berkeley National Laboratory"/>
            <person name="Hensen N."/>
            <person name="Bonometti L."/>
            <person name="Westerberg I."/>
            <person name="Brannstrom I.O."/>
            <person name="Guillou S."/>
            <person name="Cros-Aarteil S."/>
            <person name="Calhoun S."/>
            <person name="Haridas S."/>
            <person name="Kuo A."/>
            <person name="Mondo S."/>
            <person name="Pangilinan J."/>
            <person name="Riley R."/>
            <person name="Labutti K."/>
            <person name="Andreopoulos B."/>
            <person name="Lipzen A."/>
            <person name="Chen C."/>
            <person name="Yanf M."/>
            <person name="Daum C."/>
            <person name="Ng V."/>
            <person name="Clum A."/>
            <person name="Steindorff A."/>
            <person name="Ohm R."/>
            <person name="Martin F."/>
            <person name="Silar P."/>
            <person name="Natvig D."/>
            <person name="Lalanne C."/>
            <person name="Gautier V."/>
            <person name="Ament-Velasquez S.L."/>
            <person name="Kruys A."/>
            <person name="Hutchinson M.I."/>
            <person name="Powell A.J."/>
            <person name="Barry K."/>
            <person name="Miller A.N."/>
            <person name="Grigoriev I.V."/>
            <person name="Debuchy R."/>
            <person name="Gladieux P."/>
            <person name="Thoren M.H."/>
            <person name="Johannesson H."/>
        </authorList>
    </citation>
    <scope>NUCLEOTIDE SEQUENCE</scope>
    <source>
        <strain evidence="1">SMH4607-1</strain>
    </source>
</reference>
<protein>
    <submittedName>
        <fullName evidence="1">Uncharacterized protein</fullName>
    </submittedName>
</protein>
<name>A0AA40DSP9_9PEZI</name>
<evidence type="ECO:0000313" key="2">
    <source>
        <dbReference type="Proteomes" id="UP001172102"/>
    </source>
</evidence>
<dbReference type="Proteomes" id="UP001172102">
    <property type="component" value="Unassembled WGS sequence"/>
</dbReference>
<sequence>MRIHSKCWMPARKWGKCENAKLHSISSALPSSHREAEPAVPSTSLHVSQLWVLVRGRCRVRPATSVSTYRHSTNDGFVSTPFLLLDALFISIFLFLDTSIQTSTSGSNRDEKRADLHDHRSCSRSLFQLIRLGWPVTWLLGAGEAETALRCTKGADAVQVKNMMQAPEPHLMACLTAPGNKHEQLNPREVTPMGGCGGNRRQFRAGRSCGSFVIRDN</sequence>
<gene>
    <name evidence="1" type="ORF">B0H67DRAFT_586577</name>
</gene>
<dbReference type="AlphaFoldDB" id="A0AA40DSP9"/>